<gene>
    <name evidence="8" type="ORF">MW046_03550</name>
</gene>
<comment type="cofactor">
    <cofactor evidence="1">
        <name>Mg(2+)</name>
        <dbReference type="ChEBI" id="CHEBI:18420"/>
    </cofactor>
</comment>
<evidence type="ECO:0000256" key="1">
    <source>
        <dbReference type="ARBA" id="ARBA00001946"/>
    </source>
</evidence>
<evidence type="ECO:0000256" key="6">
    <source>
        <dbReference type="ARBA" id="ARBA00038093"/>
    </source>
</evidence>
<evidence type="ECO:0000256" key="4">
    <source>
        <dbReference type="ARBA" id="ARBA00022801"/>
    </source>
</evidence>
<keyword evidence="5" id="KW-0460">Magnesium</keyword>
<evidence type="ECO:0000313" key="9">
    <source>
        <dbReference type="Proteomes" id="UP000831768"/>
    </source>
</evidence>
<dbReference type="PANTHER" id="PTHR33653">
    <property type="entry name" value="RIBONUCLEASE VAPC2"/>
    <property type="match status" value="1"/>
</dbReference>
<dbReference type="GO" id="GO:0004518">
    <property type="term" value="F:nuclease activity"/>
    <property type="evidence" value="ECO:0007669"/>
    <property type="project" value="UniProtKB-KW"/>
</dbReference>
<protein>
    <submittedName>
        <fullName evidence="8">PIN domain-containing protein</fullName>
    </submittedName>
</protein>
<evidence type="ECO:0000256" key="2">
    <source>
        <dbReference type="ARBA" id="ARBA00022722"/>
    </source>
</evidence>
<evidence type="ECO:0000259" key="7">
    <source>
        <dbReference type="Pfam" id="PF01850"/>
    </source>
</evidence>
<dbReference type="Proteomes" id="UP000831768">
    <property type="component" value="Chromosome"/>
</dbReference>
<name>A0A8U0A4Y8_9EURY</name>
<keyword evidence="3" id="KW-0479">Metal-binding</keyword>
<evidence type="ECO:0000313" key="8">
    <source>
        <dbReference type="EMBL" id="UPM43528.1"/>
    </source>
</evidence>
<dbReference type="Pfam" id="PF01850">
    <property type="entry name" value="PIN"/>
    <property type="match status" value="1"/>
</dbReference>
<dbReference type="SUPFAM" id="SSF88723">
    <property type="entry name" value="PIN domain-like"/>
    <property type="match status" value="1"/>
</dbReference>
<dbReference type="InterPro" id="IPR050556">
    <property type="entry name" value="Type_II_TA_system_RNase"/>
</dbReference>
<comment type="similarity">
    <text evidence="6">Belongs to the PINc/VapC protein family.</text>
</comment>
<evidence type="ECO:0000256" key="5">
    <source>
        <dbReference type="ARBA" id="ARBA00022842"/>
    </source>
</evidence>
<dbReference type="EMBL" id="CP096019">
    <property type="protein sequence ID" value="UPM43528.1"/>
    <property type="molecule type" value="Genomic_DNA"/>
</dbReference>
<keyword evidence="2" id="KW-0540">Nuclease</keyword>
<evidence type="ECO:0000256" key="3">
    <source>
        <dbReference type="ARBA" id="ARBA00022723"/>
    </source>
</evidence>
<dbReference type="InterPro" id="IPR029060">
    <property type="entry name" value="PIN-like_dom_sf"/>
</dbReference>
<dbReference type="PANTHER" id="PTHR33653:SF1">
    <property type="entry name" value="RIBONUCLEASE VAPC2"/>
    <property type="match status" value="1"/>
</dbReference>
<dbReference type="GeneID" id="71927091"/>
<dbReference type="AlphaFoldDB" id="A0A8U0A4Y8"/>
<keyword evidence="4" id="KW-0378">Hydrolase</keyword>
<reference evidence="8" key="1">
    <citation type="submission" date="2022-04" db="EMBL/GenBank/DDBJ databases">
        <title>Halocatena sp. nov., isolated from a salt lake.</title>
        <authorList>
            <person name="Cui H.-L."/>
        </authorList>
    </citation>
    <scope>NUCLEOTIDE SEQUENCE</scope>
    <source>
        <strain evidence="8">AD-1</strain>
    </source>
</reference>
<keyword evidence="9" id="KW-1185">Reference proteome</keyword>
<dbReference type="InterPro" id="IPR002716">
    <property type="entry name" value="PIN_dom"/>
</dbReference>
<accession>A0A8U0A4Y8</accession>
<proteinExistence type="inferred from homology"/>
<dbReference type="Gene3D" id="3.40.50.1010">
    <property type="entry name" value="5'-nuclease"/>
    <property type="match status" value="1"/>
</dbReference>
<organism evidence="8 9">
    <name type="scientific">Halocatena salina</name>
    <dbReference type="NCBI Taxonomy" id="2934340"/>
    <lineage>
        <taxon>Archaea</taxon>
        <taxon>Methanobacteriati</taxon>
        <taxon>Methanobacteriota</taxon>
        <taxon>Stenosarchaea group</taxon>
        <taxon>Halobacteria</taxon>
        <taxon>Halobacteriales</taxon>
        <taxon>Natronomonadaceae</taxon>
        <taxon>Halocatena</taxon>
    </lineage>
</organism>
<dbReference type="GO" id="GO:0046872">
    <property type="term" value="F:metal ion binding"/>
    <property type="evidence" value="ECO:0007669"/>
    <property type="project" value="UniProtKB-KW"/>
</dbReference>
<dbReference type="KEGG" id="haad:MW046_03550"/>
<feature type="domain" description="PIN" evidence="7">
    <location>
        <begin position="15"/>
        <end position="130"/>
    </location>
</feature>
<dbReference type="GO" id="GO:0016787">
    <property type="term" value="F:hydrolase activity"/>
    <property type="evidence" value="ECO:0007669"/>
    <property type="project" value="UniProtKB-KW"/>
</dbReference>
<dbReference type="RefSeq" id="WP_247994192.1">
    <property type="nucleotide sequence ID" value="NZ_CP096019.1"/>
</dbReference>
<sequence length="148" mass="16677">MDENIEDWVDNSMLCLDSNLVSDYLTGHEPAQEFLDAHQHEDLVVTATTMVELYIGAHHGQFHGDLDDIREAIGWLGLDVLQHDHRSALETARLQRDLIDRRTPLTATAAMIAGVARMNGATLATNDSDFLNDEVRSVLDVVEYYREQ</sequence>